<proteinExistence type="predicted"/>
<sequence>MDFDNHRGGPVIEVIKFKQRAYWPKYAAILVAVVLSASGFYLVKNSQNNFAKAFRAAIVSTFKGTSSNSQPIEVIDVNARNNEEAETSITKPVVTVYAPGKNKVGTLEEATGVVPETAPLIVISEIMYDLPESDSGREWIEIRNVGNTSFEISKLSLYENKTNHKVKAIQGSINLAPNELAIIAESPDEFLKDNPTYKGVLFDSTFSLSNDGETIALRIADQEIDQVVYYRKNGASGDGESLQLINDVWTPSVPTPGS</sequence>
<protein>
    <recommendedName>
        <fullName evidence="2">LTD domain-containing protein</fullName>
    </recommendedName>
</protein>
<dbReference type="EMBL" id="MHJB01000040">
    <property type="protein sequence ID" value="OGY60611.1"/>
    <property type="molecule type" value="Genomic_DNA"/>
</dbReference>
<evidence type="ECO:0000313" key="3">
    <source>
        <dbReference type="EMBL" id="OGY60611.1"/>
    </source>
</evidence>
<gene>
    <name evidence="3" type="ORF">A3F99_01225</name>
</gene>
<reference evidence="3 4" key="1">
    <citation type="journal article" date="2016" name="Nat. Commun.">
        <title>Thousands of microbial genomes shed light on interconnected biogeochemical processes in an aquifer system.</title>
        <authorList>
            <person name="Anantharaman K."/>
            <person name="Brown C.T."/>
            <person name="Hug L.A."/>
            <person name="Sharon I."/>
            <person name="Castelle C.J."/>
            <person name="Probst A.J."/>
            <person name="Thomas B.C."/>
            <person name="Singh A."/>
            <person name="Wilkins M.J."/>
            <person name="Karaoz U."/>
            <person name="Brodie E.L."/>
            <person name="Williams K.H."/>
            <person name="Hubbard S.S."/>
            <person name="Banfield J.F."/>
        </authorList>
    </citation>
    <scope>NUCLEOTIDE SEQUENCE [LARGE SCALE GENOMIC DNA]</scope>
</reference>
<keyword evidence="1" id="KW-0812">Transmembrane</keyword>
<dbReference type="InterPro" id="IPR001322">
    <property type="entry name" value="Lamin_tail_dom"/>
</dbReference>
<dbReference type="Proteomes" id="UP000176571">
    <property type="component" value="Unassembled WGS sequence"/>
</dbReference>
<evidence type="ECO:0000259" key="2">
    <source>
        <dbReference type="Pfam" id="PF00932"/>
    </source>
</evidence>
<organism evidence="3 4">
    <name type="scientific">Candidatus Colwellbacteria bacterium RIFCSPLOWO2_12_FULL_43_11</name>
    <dbReference type="NCBI Taxonomy" id="1797693"/>
    <lineage>
        <taxon>Bacteria</taxon>
        <taxon>Candidatus Colwelliibacteriota</taxon>
    </lineage>
</organism>
<accession>A0A1G1Z7K0</accession>
<keyword evidence="1" id="KW-1133">Transmembrane helix</keyword>
<keyword evidence="1" id="KW-0472">Membrane</keyword>
<feature type="transmembrane region" description="Helical" evidence="1">
    <location>
        <begin position="26"/>
        <end position="43"/>
    </location>
</feature>
<comment type="caution">
    <text evidence="3">The sequence shown here is derived from an EMBL/GenBank/DDBJ whole genome shotgun (WGS) entry which is preliminary data.</text>
</comment>
<feature type="domain" description="LTD" evidence="2">
    <location>
        <begin position="118"/>
        <end position="230"/>
    </location>
</feature>
<dbReference type="STRING" id="1797693.A3F99_01225"/>
<dbReference type="Pfam" id="PF00932">
    <property type="entry name" value="LTD"/>
    <property type="match status" value="1"/>
</dbReference>
<evidence type="ECO:0000256" key="1">
    <source>
        <dbReference type="SAM" id="Phobius"/>
    </source>
</evidence>
<evidence type="ECO:0000313" key="4">
    <source>
        <dbReference type="Proteomes" id="UP000176571"/>
    </source>
</evidence>
<dbReference type="AlphaFoldDB" id="A0A1G1Z7K0"/>
<name>A0A1G1Z7K0_9BACT</name>